<dbReference type="AlphaFoldDB" id="A0A2A2TKD2"/>
<gene>
    <name evidence="6" type="ORF">CK510_10395</name>
</gene>
<dbReference type="Pfam" id="PF02353">
    <property type="entry name" value="CMAS"/>
    <property type="match status" value="1"/>
</dbReference>
<keyword evidence="5" id="KW-0443">Lipid metabolism</keyword>
<comment type="similarity">
    <text evidence="1">Belongs to the CFA/CMAS family.</text>
</comment>
<comment type="caution">
    <text evidence="6">The sequence shown here is derived from an EMBL/GenBank/DDBJ whole genome shotgun (WGS) entry which is preliminary data.</text>
</comment>
<dbReference type="EMBL" id="NTFS01000089">
    <property type="protein sequence ID" value="PAX56170.1"/>
    <property type="molecule type" value="Genomic_DNA"/>
</dbReference>
<keyword evidence="4" id="KW-0949">S-adenosyl-L-methionine</keyword>
<dbReference type="CDD" id="cd02440">
    <property type="entry name" value="AdoMet_MTases"/>
    <property type="match status" value="1"/>
</dbReference>
<evidence type="ECO:0000313" key="7">
    <source>
        <dbReference type="Proteomes" id="UP000218238"/>
    </source>
</evidence>
<dbReference type="Gene3D" id="3.40.50.150">
    <property type="entry name" value="Vaccinia Virus protein VP39"/>
    <property type="match status" value="1"/>
</dbReference>
<dbReference type="GO" id="GO:0008168">
    <property type="term" value="F:methyltransferase activity"/>
    <property type="evidence" value="ECO:0007669"/>
    <property type="project" value="UniProtKB-KW"/>
</dbReference>
<keyword evidence="3 6" id="KW-0808">Transferase</keyword>
<dbReference type="PANTHER" id="PTHR43667">
    <property type="entry name" value="CYCLOPROPANE-FATTY-ACYL-PHOSPHOLIPID SYNTHASE"/>
    <property type="match status" value="1"/>
</dbReference>
<dbReference type="GO" id="GO:0032259">
    <property type="term" value="P:methylation"/>
    <property type="evidence" value="ECO:0007669"/>
    <property type="project" value="UniProtKB-KW"/>
</dbReference>
<evidence type="ECO:0000256" key="3">
    <source>
        <dbReference type="ARBA" id="ARBA00022679"/>
    </source>
</evidence>
<dbReference type="SUPFAM" id="SSF53335">
    <property type="entry name" value="S-adenosyl-L-methionine-dependent methyltransferases"/>
    <property type="match status" value="1"/>
</dbReference>
<sequence>MNNLNRLFQFASNIGVQGPLYAIANARIHSPIPLEAVENWKFWNEPKSSWVESLARAYPPSSRRKAYLDSMLAQDHATGIESHYDISNDFYALFLDTKYKFYTCAEFFRDEETLEEAQENKAKYLLSLLNLNGNEKVLDLGCGWGAMLKYLQDTGHYGELTGFTLSKEQLTYTREKLGLNVSLTNFITAPFGNTPCDRILSIGALEHVRPQELKQLYEKIYNSLTPKGLAVHQFFSFERESYPASAILLQLFFPGSLLVIHRHHIEAAESVGFRITHDSIHDYKPTIKAWYERLVENQKKALELVGLEIYNRYMTFFPVAWLFFEQKEAELHRIVMEK</sequence>
<proteinExistence type="inferred from homology"/>
<dbReference type="PIRSF" id="PIRSF003085">
    <property type="entry name" value="CMAS"/>
    <property type="match status" value="1"/>
</dbReference>
<dbReference type="PANTHER" id="PTHR43667:SF1">
    <property type="entry name" value="CYCLOPROPANE-FATTY-ACYL-PHOSPHOLIPID SYNTHASE"/>
    <property type="match status" value="1"/>
</dbReference>
<dbReference type="InterPro" id="IPR050723">
    <property type="entry name" value="CFA/CMAS"/>
</dbReference>
<accession>A0A2A2TKD2</accession>
<evidence type="ECO:0000256" key="5">
    <source>
        <dbReference type="ARBA" id="ARBA00023098"/>
    </source>
</evidence>
<dbReference type="InterPro" id="IPR003333">
    <property type="entry name" value="CMAS"/>
</dbReference>
<reference evidence="6 7" key="1">
    <citation type="submission" date="2017-08" db="EMBL/GenBank/DDBJ databases">
        <title>Draft genome sequence of filamentous cyanobacterium Calothrix elsteri CCALA 953.</title>
        <authorList>
            <person name="Gagunashvili A.N."/>
            <person name="Elster J."/>
            <person name="Andresson O.S."/>
        </authorList>
    </citation>
    <scope>NUCLEOTIDE SEQUENCE [LARGE SCALE GENOMIC DNA]</scope>
    <source>
        <strain evidence="6 7">CCALA 953</strain>
    </source>
</reference>
<organism evidence="6 7">
    <name type="scientific">Brunnivagina elsteri CCALA 953</name>
    <dbReference type="NCBI Taxonomy" id="987040"/>
    <lineage>
        <taxon>Bacteria</taxon>
        <taxon>Bacillati</taxon>
        <taxon>Cyanobacteriota</taxon>
        <taxon>Cyanophyceae</taxon>
        <taxon>Nostocales</taxon>
        <taxon>Calotrichaceae</taxon>
        <taxon>Brunnivagina</taxon>
    </lineage>
</organism>
<evidence type="ECO:0000256" key="1">
    <source>
        <dbReference type="ARBA" id="ARBA00010815"/>
    </source>
</evidence>
<dbReference type="RefSeq" id="WP_095721631.1">
    <property type="nucleotide sequence ID" value="NZ_NTFS01000089.1"/>
</dbReference>
<protein>
    <submittedName>
        <fullName evidence="6">SAM-dependent methyltransferase</fullName>
    </submittedName>
</protein>
<evidence type="ECO:0000256" key="4">
    <source>
        <dbReference type="ARBA" id="ARBA00022691"/>
    </source>
</evidence>
<evidence type="ECO:0000313" key="6">
    <source>
        <dbReference type="EMBL" id="PAX56170.1"/>
    </source>
</evidence>
<dbReference type="GO" id="GO:0008610">
    <property type="term" value="P:lipid biosynthetic process"/>
    <property type="evidence" value="ECO:0007669"/>
    <property type="project" value="InterPro"/>
</dbReference>
<keyword evidence="7" id="KW-1185">Reference proteome</keyword>
<keyword evidence="2 6" id="KW-0489">Methyltransferase</keyword>
<name>A0A2A2TKD2_9CYAN</name>
<dbReference type="InterPro" id="IPR029063">
    <property type="entry name" value="SAM-dependent_MTases_sf"/>
</dbReference>
<dbReference type="OrthoDB" id="9782855at2"/>
<evidence type="ECO:0000256" key="2">
    <source>
        <dbReference type="ARBA" id="ARBA00022603"/>
    </source>
</evidence>
<dbReference type="Proteomes" id="UP000218238">
    <property type="component" value="Unassembled WGS sequence"/>
</dbReference>